<dbReference type="Proteomes" id="UP000199058">
    <property type="component" value="Unassembled WGS sequence"/>
</dbReference>
<evidence type="ECO:0000313" key="3">
    <source>
        <dbReference type="EMBL" id="SFB83792.1"/>
    </source>
</evidence>
<evidence type="ECO:0000256" key="1">
    <source>
        <dbReference type="SAM" id="Phobius"/>
    </source>
</evidence>
<keyword evidence="3" id="KW-0808">Transferase</keyword>
<dbReference type="AlphaFoldDB" id="A0A1I1EB12"/>
<feature type="domain" description="Glycosyltransferase 2-like" evidence="2">
    <location>
        <begin position="12"/>
        <end position="142"/>
    </location>
</feature>
<dbReference type="InterPro" id="IPR001173">
    <property type="entry name" value="Glyco_trans_2-like"/>
</dbReference>
<dbReference type="PANTHER" id="PTHR22916">
    <property type="entry name" value="GLYCOSYLTRANSFERASE"/>
    <property type="match status" value="1"/>
</dbReference>
<name>A0A1I1EB12_9GAMM</name>
<gene>
    <name evidence="3" type="ORF">SAMN05660443_0456</name>
</gene>
<dbReference type="STRING" id="1122252.SAMN05660443_0456"/>
<evidence type="ECO:0000259" key="2">
    <source>
        <dbReference type="Pfam" id="PF00535"/>
    </source>
</evidence>
<sequence length="259" mass="29557">MWVSSMPKPEVSVVVPVFNSEAYLAACLNSLLTQSYEDFEVLIVDDGSTDASLHVIRPFVEKDSRFQLIKCDENHGPAYARNQGIAVAKGRYVAFLDSDDYWLPTKLERQLAFMQEKSTPLSFTAYWRCDGEGEPKDLVSAPHQVDYFGLLKGNVMGCSTVMYDTAFFGRVLMPLLDKRQDFALWLQLLKQVEVARGLQEPLAVYRRRAGSLSSNKLVSAWANWRFYRRQVGLGFLPAVYYFSCYAIYGLKKHCRKGRK</sequence>
<reference evidence="3 4" key="1">
    <citation type="submission" date="2016-10" db="EMBL/GenBank/DDBJ databases">
        <authorList>
            <person name="de Groot N.N."/>
        </authorList>
    </citation>
    <scope>NUCLEOTIDE SEQUENCE [LARGE SCALE GENOMIC DNA]</scope>
    <source>
        <strain evidence="3 4">DSM 18438</strain>
    </source>
</reference>
<keyword evidence="1" id="KW-0472">Membrane</keyword>
<protein>
    <submittedName>
        <fullName evidence="3">Teichuronic acid biosynthesis glycosyltransferase TuaG</fullName>
    </submittedName>
</protein>
<dbReference type="GO" id="GO:0016758">
    <property type="term" value="F:hexosyltransferase activity"/>
    <property type="evidence" value="ECO:0007669"/>
    <property type="project" value="UniProtKB-ARBA"/>
</dbReference>
<feature type="transmembrane region" description="Helical" evidence="1">
    <location>
        <begin position="231"/>
        <end position="250"/>
    </location>
</feature>
<evidence type="ECO:0000313" key="4">
    <source>
        <dbReference type="Proteomes" id="UP000199058"/>
    </source>
</evidence>
<accession>A0A1I1EB12</accession>
<dbReference type="Gene3D" id="3.90.550.10">
    <property type="entry name" value="Spore Coat Polysaccharide Biosynthesis Protein SpsA, Chain A"/>
    <property type="match status" value="1"/>
</dbReference>
<keyword evidence="1" id="KW-0812">Transmembrane</keyword>
<proteinExistence type="predicted"/>
<dbReference type="InterPro" id="IPR029044">
    <property type="entry name" value="Nucleotide-diphossugar_trans"/>
</dbReference>
<dbReference type="FunFam" id="3.90.550.10:FF:000130">
    <property type="entry name" value="Family 2 glycosyl transferase"/>
    <property type="match status" value="1"/>
</dbReference>
<dbReference type="CDD" id="cd00761">
    <property type="entry name" value="Glyco_tranf_GTA_type"/>
    <property type="match status" value="1"/>
</dbReference>
<keyword evidence="1" id="KW-1133">Transmembrane helix</keyword>
<dbReference type="PANTHER" id="PTHR22916:SF3">
    <property type="entry name" value="UDP-GLCNAC:BETAGAL BETA-1,3-N-ACETYLGLUCOSAMINYLTRANSFERASE-LIKE PROTEIN 1"/>
    <property type="match status" value="1"/>
</dbReference>
<dbReference type="Pfam" id="PF00535">
    <property type="entry name" value="Glycos_transf_2"/>
    <property type="match status" value="1"/>
</dbReference>
<keyword evidence="4" id="KW-1185">Reference proteome</keyword>
<dbReference type="SUPFAM" id="SSF53448">
    <property type="entry name" value="Nucleotide-diphospho-sugar transferases"/>
    <property type="match status" value="1"/>
</dbReference>
<organism evidence="3 4">
    <name type="scientific">Marinospirillum celere</name>
    <dbReference type="NCBI Taxonomy" id="1122252"/>
    <lineage>
        <taxon>Bacteria</taxon>
        <taxon>Pseudomonadati</taxon>
        <taxon>Pseudomonadota</taxon>
        <taxon>Gammaproteobacteria</taxon>
        <taxon>Oceanospirillales</taxon>
        <taxon>Oceanospirillaceae</taxon>
        <taxon>Marinospirillum</taxon>
    </lineage>
</organism>
<dbReference type="EMBL" id="FOLH01000001">
    <property type="protein sequence ID" value="SFB83792.1"/>
    <property type="molecule type" value="Genomic_DNA"/>
</dbReference>